<name>A0A1R4K3V2_9LACT</name>
<dbReference type="EMBL" id="FUKW01000109">
    <property type="protein sequence ID" value="SJN38916.1"/>
    <property type="molecule type" value="Genomic_DNA"/>
</dbReference>
<dbReference type="InterPro" id="IPR045721">
    <property type="entry name" value="DUF6075"/>
</dbReference>
<proteinExistence type="predicted"/>
<dbReference type="AlphaFoldDB" id="A0A1R4K3V2"/>
<evidence type="ECO:0000313" key="2">
    <source>
        <dbReference type="Proteomes" id="UP000195611"/>
    </source>
</evidence>
<organism evidence="1 2">
    <name type="scientific">Marinilactibacillus psychrotolerans 42ea</name>
    <dbReference type="NCBI Taxonomy" id="1255609"/>
    <lineage>
        <taxon>Bacteria</taxon>
        <taxon>Bacillati</taxon>
        <taxon>Bacillota</taxon>
        <taxon>Bacilli</taxon>
        <taxon>Lactobacillales</taxon>
        <taxon>Carnobacteriaceae</taxon>
        <taxon>Marinilactibacillus</taxon>
    </lineage>
</organism>
<dbReference type="Pfam" id="PF19552">
    <property type="entry name" value="DUF6075"/>
    <property type="match status" value="1"/>
</dbReference>
<gene>
    <name evidence="1" type="ORF">FM115_08020</name>
</gene>
<accession>A0A1R4K3V2</accession>
<protein>
    <submittedName>
        <fullName evidence="1">Uncharacterized protein</fullName>
    </submittedName>
</protein>
<dbReference type="Proteomes" id="UP000195611">
    <property type="component" value="Unassembled WGS sequence"/>
</dbReference>
<sequence>MKELTFIDNAHANFYSEHSKENDVYKNSLVYLIGLTEDTRNHFSEILTQDGINLDVFNNGWITGETRRLLILGFNLWNGYLYGSENNEKNTSLNAVDEIFSGELAYYFLQAVNIRFDIEKKQQRLNELEKPL</sequence>
<reference evidence="1 2" key="1">
    <citation type="submission" date="2017-02" db="EMBL/GenBank/DDBJ databases">
        <authorList>
            <person name="Peterson S.W."/>
        </authorList>
    </citation>
    <scope>NUCLEOTIDE SEQUENCE [LARGE SCALE GENOMIC DNA]</scope>
    <source>
        <strain evidence="1 2">42ea</strain>
    </source>
</reference>
<dbReference type="RefSeq" id="WP_087059084.1">
    <property type="nucleotide sequence ID" value="NZ_FUKW01000109.1"/>
</dbReference>
<evidence type="ECO:0000313" key="1">
    <source>
        <dbReference type="EMBL" id="SJN38916.1"/>
    </source>
</evidence>